<proteinExistence type="inferred from homology"/>
<dbReference type="HAMAP" id="MF_01902">
    <property type="entry name" value="DNApol_error_prone"/>
    <property type="match status" value="1"/>
</dbReference>
<dbReference type="Pfam" id="PF14579">
    <property type="entry name" value="HHH_6"/>
    <property type="match status" value="1"/>
</dbReference>
<evidence type="ECO:0000256" key="8">
    <source>
        <dbReference type="ARBA" id="ARBA00049244"/>
    </source>
</evidence>
<dbReference type="NCBIfam" id="TIGR00594">
    <property type="entry name" value="polc"/>
    <property type="match status" value="1"/>
</dbReference>
<evidence type="ECO:0000313" key="13">
    <source>
        <dbReference type="Proteomes" id="UP000523007"/>
    </source>
</evidence>
<feature type="region of interest" description="Disordered" evidence="10">
    <location>
        <begin position="845"/>
        <end position="876"/>
    </location>
</feature>
<protein>
    <recommendedName>
        <fullName evidence="9">Error-prone DNA polymerase</fullName>
        <ecNumber evidence="9">2.7.7.7</ecNumber>
    </recommendedName>
</protein>
<dbReference type="GO" id="GO:0008408">
    <property type="term" value="F:3'-5' exonuclease activity"/>
    <property type="evidence" value="ECO:0007669"/>
    <property type="project" value="InterPro"/>
</dbReference>
<dbReference type="Pfam" id="PF17657">
    <property type="entry name" value="DNA_pol3_finger"/>
    <property type="match status" value="1"/>
</dbReference>
<dbReference type="SUPFAM" id="SSF89550">
    <property type="entry name" value="PHP domain-like"/>
    <property type="match status" value="1"/>
</dbReference>
<dbReference type="SMART" id="SM00481">
    <property type="entry name" value="POLIIIAc"/>
    <property type="match status" value="1"/>
</dbReference>
<comment type="similarity">
    <text evidence="9">Belongs to the DNA polymerase type-C family. DnaE2 subfamily.</text>
</comment>
<dbReference type="InterPro" id="IPR023073">
    <property type="entry name" value="DnaE2"/>
</dbReference>
<feature type="domain" description="Polymerase/histidinol phosphatase N-terminal" evidence="11">
    <location>
        <begin position="50"/>
        <end position="117"/>
    </location>
</feature>
<evidence type="ECO:0000259" key="11">
    <source>
        <dbReference type="SMART" id="SM00481"/>
    </source>
</evidence>
<evidence type="ECO:0000256" key="2">
    <source>
        <dbReference type="ARBA" id="ARBA00022679"/>
    </source>
</evidence>
<dbReference type="Proteomes" id="UP000523007">
    <property type="component" value="Unassembled WGS sequence"/>
</dbReference>
<dbReference type="InterPro" id="IPR004805">
    <property type="entry name" value="DnaE2/DnaE/PolC"/>
</dbReference>
<dbReference type="InterPro" id="IPR011708">
    <property type="entry name" value="DNA_pol3_alpha_NTPase_dom"/>
</dbReference>
<keyword evidence="2 9" id="KW-0808">Transferase</keyword>
<dbReference type="EMBL" id="JACHJT010000001">
    <property type="protein sequence ID" value="MBB4930086.1"/>
    <property type="molecule type" value="Genomic_DNA"/>
</dbReference>
<name>A0A7W7RER0_9ACTN</name>
<dbReference type="AlphaFoldDB" id="A0A7W7RER0"/>
<dbReference type="GO" id="GO:0003887">
    <property type="term" value="F:DNA-directed DNA polymerase activity"/>
    <property type="evidence" value="ECO:0007669"/>
    <property type="project" value="UniProtKB-UniRule"/>
</dbReference>
<evidence type="ECO:0000256" key="4">
    <source>
        <dbReference type="ARBA" id="ARBA00022705"/>
    </source>
</evidence>
<accession>A0A7W7RER0</accession>
<keyword evidence="5 9" id="KW-0227">DNA damage</keyword>
<evidence type="ECO:0000256" key="7">
    <source>
        <dbReference type="ARBA" id="ARBA00023204"/>
    </source>
</evidence>
<sequence>MEWGNPPVSWTELERRISWGKSGTVAQRPPEPTGQLTAVRPLRSTGAAWAELHVHSSFSFLDGASAPEELVDEAARLGVETLAITDHDGMYGVVRFASAARAAGLATVFGAELSLDVDAPRTGRPDPGGSHLLVLARDAEGYRRLCQVISDAQLAGGAKGRPAHDLDILTEAHGGHWAVLTGCRKGAVPAALAEQGTEAAANRLHELRERFGADNVYVELADHNQPLDSARNDALAELAARTGAGLVASNNVHHAAPRDARLAQALAALRARGDLDTMESWLPAAGGAHLRARVEMAARLERFPGVLEATAELGRACAFDLTLIRPQLPHSPVPEGRTEATWLRELAHRGARTRYGEPGPATRAAYTQIDHELDVIAERGFPGYFLIVHDIVEFCRENGILCQGRGSAANSAVCYAIGVTSTDPLYYGLLFERFLSMERDGPPDIDLDIEHRRREDVIQYVYQRYGRDRAAQVANVISYRPKMAVRDAARALGYSPGQQDAWSREADSREWSGEDLPRPVAELAQRMLRLPRHLGIHSGGTVICDRPVGQVCPVEWASMPGRTVLQWDKDDCAAAGLVKFDLLGLGMLSCLHDAFDLIAEYHGVRYELASVPAEDPAVYAMLCDADSAGVFQVESRAQMSTLPRLRPTRFYDLVVAVALIRPGPIQGGAVHPYLRRHSGAEPASCPHPSMESALARTLGVPLFQEQMMQLSIDCAGFTPDESDELRQAMSAKRAPERLERLRGRLLEGMARKGLPPDLAEDVYTKIVAFSSYGFPESHAISFAHLAYTSAWVKRHYPAAFTAALLRNQPMGFYHPQTLLGDARRHGVRVLRVDLNASDTRATLEWPSAAETAEAVSGSAEPRPRHPHAPETPQPAIRMGLGSVRDLGDDTAARIAAARPFTGLADFAERTEVPEKALEALATAGAFGCFGLGRREALWAAGALARTRPGQIPGIVPGTGAPELPAMPPAEETLADLWATGTSGTHPIAHLRPWLDGDGVVPAGALARVRDGAHITVAGQVTHRQRPETAHGVVFLGLEDETGMANVICPPHVWRRHRTSGLRSAALLVHGRLEHGRGAVNLVATGLDPLPAPTVEHSRDFQ</sequence>
<dbReference type="EC" id="2.7.7.7" evidence="9"/>
<dbReference type="PANTHER" id="PTHR32294">
    <property type="entry name" value="DNA POLYMERASE III SUBUNIT ALPHA"/>
    <property type="match status" value="1"/>
</dbReference>
<comment type="caution">
    <text evidence="12">The sequence shown here is derived from an EMBL/GenBank/DDBJ whole genome shotgun (WGS) entry which is preliminary data.</text>
</comment>
<keyword evidence="4 9" id="KW-0235">DNA replication</keyword>
<dbReference type="Pfam" id="PF07733">
    <property type="entry name" value="DNA_pol3_alpha"/>
    <property type="match status" value="1"/>
</dbReference>
<evidence type="ECO:0000313" key="12">
    <source>
        <dbReference type="EMBL" id="MBB4930086.1"/>
    </source>
</evidence>
<evidence type="ECO:0000256" key="5">
    <source>
        <dbReference type="ARBA" id="ARBA00022763"/>
    </source>
</evidence>
<dbReference type="Gene3D" id="3.20.20.140">
    <property type="entry name" value="Metal-dependent hydrolases"/>
    <property type="match status" value="1"/>
</dbReference>
<gene>
    <name evidence="9" type="primary">dnaE2</name>
    <name evidence="12" type="ORF">F4561_000906</name>
</gene>
<reference evidence="12 13" key="1">
    <citation type="submission" date="2020-08" db="EMBL/GenBank/DDBJ databases">
        <title>Sequencing the genomes of 1000 actinobacteria strains.</title>
        <authorList>
            <person name="Klenk H.-P."/>
        </authorList>
    </citation>
    <scope>NUCLEOTIDE SEQUENCE [LARGE SCALE GENOMIC DNA]</scope>
    <source>
        <strain evidence="12 13">DSM 102030</strain>
    </source>
</reference>
<dbReference type="GO" id="GO:0006260">
    <property type="term" value="P:DNA replication"/>
    <property type="evidence" value="ECO:0007669"/>
    <property type="project" value="UniProtKB-KW"/>
</dbReference>
<organism evidence="12 13">
    <name type="scientific">Lipingzhangella halophila</name>
    <dbReference type="NCBI Taxonomy" id="1783352"/>
    <lineage>
        <taxon>Bacteria</taxon>
        <taxon>Bacillati</taxon>
        <taxon>Actinomycetota</taxon>
        <taxon>Actinomycetes</taxon>
        <taxon>Streptosporangiales</taxon>
        <taxon>Nocardiopsidaceae</taxon>
        <taxon>Lipingzhangella</taxon>
    </lineage>
</organism>
<dbReference type="GO" id="GO:0006281">
    <property type="term" value="P:DNA repair"/>
    <property type="evidence" value="ECO:0007669"/>
    <property type="project" value="UniProtKB-UniRule"/>
</dbReference>
<keyword evidence="13" id="KW-1185">Reference proteome</keyword>
<evidence type="ECO:0000256" key="6">
    <source>
        <dbReference type="ARBA" id="ARBA00022932"/>
    </source>
</evidence>
<keyword evidence="6 9" id="KW-0239">DNA-directed DNA polymerase</keyword>
<dbReference type="InterPro" id="IPR016195">
    <property type="entry name" value="Pol/histidinol_Pase-like"/>
</dbReference>
<dbReference type="RefSeq" id="WP_184575042.1">
    <property type="nucleotide sequence ID" value="NZ_JACHJT010000001.1"/>
</dbReference>
<comment type="function">
    <text evidence="9">DNA polymerase involved in damage-induced mutagenesis and translesion synthesis (TLS). It is not the major replicative DNA polymerase.</text>
</comment>
<evidence type="ECO:0000256" key="9">
    <source>
        <dbReference type="HAMAP-Rule" id="MF_01902"/>
    </source>
</evidence>
<dbReference type="InterPro" id="IPR004013">
    <property type="entry name" value="PHP_dom"/>
</dbReference>
<dbReference type="Pfam" id="PF02811">
    <property type="entry name" value="PHP"/>
    <property type="match status" value="1"/>
</dbReference>
<comment type="catalytic activity">
    <reaction evidence="8 9">
        <text>DNA(n) + a 2'-deoxyribonucleoside 5'-triphosphate = DNA(n+1) + diphosphate</text>
        <dbReference type="Rhea" id="RHEA:22508"/>
        <dbReference type="Rhea" id="RHEA-COMP:17339"/>
        <dbReference type="Rhea" id="RHEA-COMP:17340"/>
        <dbReference type="ChEBI" id="CHEBI:33019"/>
        <dbReference type="ChEBI" id="CHEBI:61560"/>
        <dbReference type="ChEBI" id="CHEBI:173112"/>
        <dbReference type="EC" id="2.7.7.7"/>
    </reaction>
</comment>
<dbReference type="GO" id="GO:0005737">
    <property type="term" value="C:cytoplasm"/>
    <property type="evidence" value="ECO:0007669"/>
    <property type="project" value="UniProtKB-SubCell"/>
</dbReference>
<dbReference type="InterPro" id="IPR003141">
    <property type="entry name" value="Pol/His_phosphatase_N"/>
</dbReference>
<evidence type="ECO:0000256" key="3">
    <source>
        <dbReference type="ARBA" id="ARBA00022695"/>
    </source>
</evidence>
<dbReference type="CDD" id="cd04485">
    <property type="entry name" value="DnaE_OBF"/>
    <property type="match status" value="1"/>
</dbReference>
<keyword evidence="7 9" id="KW-0234">DNA repair</keyword>
<dbReference type="PANTHER" id="PTHR32294:SF4">
    <property type="entry name" value="ERROR-PRONE DNA POLYMERASE"/>
    <property type="match status" value="1"/>
</dbReference>
<keyword evidence="3 9" id="KW-0548">Nucleotidyltransferase</keyword>
<evidence type="ECO:0000256" key="1">
    <source>
        <dbReference type="ARBA" id="ARBA00022490"/>
    </source>
</evidence>
<keyword evidence="1 9" id="KW-0963">Cytoplasm</keyword>
<evidence type="ECO:0000256" key="10">
    <source>
        <dbReference type="SAM" id="MobiDB-lite"/>
    </source>
</evidence>
<dbReference type="InterPro" id="IPR029460">
    <property type="entry name" value="DNAPol_HHH"/>
</dbReference>
<dbReference type="InterPro" id="IPR040982">
    <property type="entry name" value="DNA_pol3_finger"/>
</dbReference>
<comment type="subcellular location">
    <subcellularLocation>
        <location evidence="9">Cytoplasm</location>
    </subcellularLocation>
</comment>
<dbReference type="NCBIfam" id="NF004225">
    <property type="entry name" value="PRK05672.1"/>
    <property type="match status" value="1"/>
</dbReference>